<proteinExistence type="predicted"/>
<feature type="chain" id="PRO_5014135159" description="Thioredoxin-like fold domain-containing protein" evidence="1">
    <location>
        <begin position="18"/>
        <end position="164"/>
    </location>
</feature>
<evidence type="ECO:0000313" key="3">
    <source>
        <dbReference type="EMBL" id="SOU88690.1"/>
    </source>
</evidence>
<dbReference type="Pfam" id="PF13905">
    <property type="entry name" value="Thioredoxin_8"/>
    <property type="match status" value="1"/>
</dbReference>
<feature type="domain" description="Thioredoxin-like fold" evidence="2">
    <location>
        <begin position="59"/>
        <end position="147"/>
    </location>
</feature>
<dbReference type="SUPFAM" id="SSF52833">
    <property type="entry name" value="Thioredoxin-like"/>
    <property type="match status" value="1"/>
</dbReference>
<name>A0A2I2M9F3_9FLAO</name>
<dbReference type="GeneID" id="79925199"/>
<dbReference type="InterPro" id="IPR012336">
    <property type="entry name" value="Thioredoxin-like_fold"/>
</dbReference>
<dbReference type="Gene3D" id="3.40.30.10">
    <property type="entry name" value="Glutaredoxin"/>
    <property type="match status" value="1"/>
</dbReference>
<sequence>MNYFLCLIAFLVLQSCAVFQPKVFTGQALNEKLVTTSRDSITLKEIFDKNRGQAQFIQVFATYCPFSQRSFKDVIAFQAENPLVNYIFLSVDHSYFDWKRGLENIKKNNKLKGAYYYIPKKGKGALANFLKLKTIPRFLIVDKKGKITVFKASSISKKVKDKTH</sequence>
<evidence type="ECO:0000259" key="2">
    <source>
        <dbReference type="Pfam" id="PF13905"/>
    </source>
</evidence>
<gene>
    <name evidence="3" type="ORF">TNO010_220129</name>
</gene>
<dbReference type="RefSeq" id="WP_058885657.1">
    <property type="nucleotide sequence ID" value="NZ_JAFMUG010000001.1"/>
</dbReference>
<accession>A0A2I2M9F3</accession>
<reference evidence="3 4" key="1">
    <citation type="submission" date="2017-11" db="EMBL/GenBank/DDBJ databases">
        <authorList>
            <person name="Duchaud E."/>
        </authorList>
    </citation>
    <scope>NUCLEOTIDE SEQUENCE [LARGE SCALE GENOMIC DNA]</scope>
    <source>
        <strain evidence="3 4">TNO010</strain>
    </source>
</reference>
<dbReference type="InterPro" id="IPR036249">
    <property type="entry name" value="Thioredoxin-like_sf"/>
</dbReference>
<evidence type="ECO:0000256" key="1">
    <source>
        <dbReference type="SAM" id="SignalP"/>
    </source>
</evidence>
<protein>
    <recommendedName>
        <fullName evidence="2">Thioredoxin-like fold domain-containing protein</fullName>
    </recommendedName>
</protein>
<dbReference type="EMBL" id="OENE01000015">
    <property type="protein sequence ID" value="SOU88690.1"/>
    <property type="molecule type" value="Genomic_DNA"/>
</dbReference>
<dbReference type="Proteomes" id="UP000490060">
    <property type="component" value="Unassembled WGS sequence"/>
</dbReference>
<evidence type="ECO:0000313" key="4">
    <source>
        <dbReference type="Proteomes" id="UP000490060"/>
    </source>
</evidence>
<feature type="signal peptide" evidence="1">
    <location>
        <begin position="1"/>
        <end position="17"/>
    </location>
</feature>
<organism evidence="3 4">
    <name type="scientific">Tenacibaculum finnmarkense genomovar ulcerans</name>
    <dbReference type="NCBI Taxonomy" id="2781388"/>
    <lineage>
        <taxon>Bacteria</taxon>
        <taxon>Pseudomonadati</taxon>
        <taxon>Bacteroidota</taxon>
        <taxon>Flavobacteriia</taxon>
        <taxon>Flavobacteriales</taxon>
        <taxon>Flavobacteriaceae</taxon>
        <taxon>Tenacibaculum</taxon>
        <taxon>Tenacibaculum finnmarkense</taxon>
    </lineage>
</organism>
<dbReference type="AlphaFoldDB" id="A0A2I2M9F3"/>
<keyword evidence="1" id="KW-0732">Signal</keyword>